<gene>
    <name evidence="1" type="ORF">I532_19761</name>
</gene>
<organism evidence="1 2">
    <name type="scientific">Brevibacillus borstelensis AK1</name>
    <dbReference type="NCBI Taxonomy" id="1300222"/>
    <lineage>
        <taxon>Bacteria</taxon>
        <taxon>Bacillati</taxon>
        <taxon>Bacillota</taxon>
        <taxon>Bacilli</taxon>
        <taxon>Bacillales</taxon>
        <taxon>Paenibacillaceae</taxon>
        <taxon>Brevibacillus</taxon>
    </lineage>
</organism>
<sequence length="29" mass="3529">MIPYEIVFDDKADKLRIRLPDHLLLVEEF</sequence>
<evidence type="ECO:0000313" key="1">
    <source>
        <dbReference type="EMBL" id="EMT50876.1"/>
    </source>
</evidence>
<dbReference type="STRING" id="1300222.I532_19761"/>
<evidence type="ECO:0000313" key="2">
    <source>
        <dbReference type="Proteomes" id="UP000012081"/>
    </source>
</evidence>
<dbReference type="Proteomes" id="UP000012081">
    <property type="component" value="Unassembled WGS sequence"/>
</dbReference>
<protein>
    <submittedName>
        <fullName evidence="1">Uncharacterized protein</fullName>
    </submittedName>
</protein>
<reference evidence="1 2" key="1">
    <citation type="submission" date="2013-03" db="EMBL/GenBank/DDBJ databases">
        <title>Assembly of a new bacterial strain Brevibacillus borstelensis AK1.</title>
        <authorList>
            <person name="Rajan I."/>
            <person name="PoliReddy D."/>
            <person name="Sugumar T."/>
            <person name="Rathinam K."/>
            <person name="Alqarawi S."/>
            <person name="Khalil A.B."/>
            <person name="Sivakumar N."/>
        </authorList>
    </citation>
    <scope>NUCLEOTIDE SEQUENCE [LARGE SCALE GENOMIC DNA]</scope>
    <source>
        <strain evidence="1 2">AK1</strain>
    </source>
</reference>
<dbReference type="EMBL" id="APBN01000011">
    <property type="protein sequence ID" value="EMT50876.1"/>
    <property type="molecule type" value="Genomic_DNA"/>
</dbReference>
<proteinExistence type="predicted"/>
<keyword evidence="2" id="KW-1185">Reference proteome</keyword>
<dbReference type="AlphaFoldDB" id="M8DV40"/>
<accession>M8DV40</accession>
<name>M8DV40_9BACL</name>
<comment type="caution">
    <text evidence="1">The sequence shown here is derived from an EMBL/GenBank/DDBJ whole genome shotgun (WGS) entry which is preliminary data.</text>
</comment>